<comment type="caution">
    <text evidence="2">The sequence shown here is derived from an EMBL/GenBank/DDBJ whole genome shotgun (WGS) entry which is preliminary data.</text>
</comment>
<dbReference type="Proteomes" id="UP000679179">
    <property type="component" value="Unassembled WGS sequence"/>
</dbReference>
<feature type="transmembrane region" description="Helical" evidence="1">
    <location>
        <begin position="99"/>
        <end position="122"/>
    </location>
</feature>
<dbReference type="AlphaFoldDB" id="A0A919S2A7"/>
<keyword evidence="1" id="KW-0472">Membrane</keyword>
<feature type="transmembrane region" description="Helical" evidence="1">
    <location>
        <begin position="53"/>
        <end position="69"/>
    </location>
</feature>
<sequence>MSTNLRNSLEKSIRALSNVIRDIFRKIPYLFFVVAWSIYRIVNEYFNTVGHKQFILCLLIFVVSVGIYAKNKNISETMLTFMIGVLTVFTIDWEEADFRLFMLFYLVFNLMIFVIGSINLAVKKDNILIQAANSLCNDSNYDEIHRKLNKIFDKSTPNNQLAPIERAEAIRFLAFRRVDIDDMLKALSSIEIIKTVWEIDLNKACNVFYILYVFSYNHFPHKNPSKNTIELFNKILTISLPPEQFFELFLKTKKKIISDEMDFDTYIKKIKELAINGMDSCEIIEELRKPHEE</sequence>
<dbReference type="EMBL" id="BOPZ01000026">
    <property type="protein sequence ID" value="GIM30041.1"/>
    <property type="molecule type" value="Genomic_DNA"/>
</dbReference>
<evidence type="ECO:0000313" key="3">
    <source>
        <dbReference type="Proteomes" id="UP000679179"/>
    </source>
</evidence>
<evidence type="ECO:0000313" key="2">
    <source>
        <dbReference type="EMBL" id="GIM30041.1"/>
    </source>
</evidence>
<reference evidence="2" key="1">
    <citation type="submission" date="2021-03" db="EMBL/GenBank/DDBJ databases">
        <title>Taxonomic study of Clostridium polyendosporum from meadow-gley soil under rice.</title>
        <authorList>
            <person name="Kobayashi H."/>
            <person name="Tanizawa Y."/>
            <person name="Yagura M."/>
        </authorList>
    </citation>
    <scope>NUCLEOTIDE SEQUENCE</scope>
    <source>
        <strain evidence="2">JCM 30710</strain>
    </source>
</reference>
<keyword evidence="1" id="KW-0812">Transmembrane</keyword>
<evidence type="ECO:0000256" key="1">
    <source>
        <dbReference type="SAM" id="Phobius"/>
    </source>
</evidence>
<protein>
    <submittedName>
        <fullName evidence="2">Uncharacterized protein</fullName>
    </submittedName>
</protein>
<accession>A0A919S2A7</accession>
<name>A0A919S2A7_9CLOT</name>
<feature type="transmembrane region" description="Helical" evidence="1">
    <location>
        <begin position="76"/>
        <end position="93"/>
    </location>
</feature>
<feature type="transmembrane region" description="Helical" evidence="1">
    <location>
        <begin position="23"/>
        <end position="41"/>
    </location>
</feature>
<keyword evidence="1" id="KW-1133">Transmembrane helix</keyword>
<dbReference type="RefSeq" id="WP_212904725.1">
    <property type="nucleotide sequence ID" value="NZ_BOPZ01000026.1"/>
</dbReference>
<proteinExistence type="predicted"/>
<gene>
    <name evidence="2" type="ORF">CPJCM30710_27070</name>
</gene>
<keyword evidence="3" id="KW-1185">Reference proteome</keyword>
<organism evidence="2 3">
    <name type="scientific">Clostridium polyendosporum</name>
    <dbReference type="NCBI Taxonomy" id="69208"/>
    <lineage>
        <taxon>Bacteria</taxon>
        <taxon>Bacillati</taxon>
        <taxon>Bacillota</taxon>
        <taxon>Clostridia</taxon>
        <taxon>Eubacteriales</taxon>
        <taxon>Clostridiaceae</taxon>
        <taxon>Clostridium</taxon>
    </lineage>
</organism>